<gene>
    <name evidence="2" type="ORF">RUMTOR_00175</name>
</gene>
<organism evidence="2 3">
    <name type="scientific">[Ruminococcus] torques ATCC 27756</name>
    <dbReference type="NCBI Taxonomy" id="411460"/>
    <lineage>
        <taxon>Bacteria</taxon>
        <taxon>Bacillati</taxon>
        <taxon>Bacillota</taxon>
        <taxon>Clostridia</taxon>
        <taxon>Lachnospirales</taxon>
        <taxon>Lachnospiraceae</taxon>
        <taxon>Mediterraneibacter</taxon>
    </lineage>
</organism>
<dbReference type="AlphaFoldDB" id="A5KIX9"/>
<protein>
    <submittedName>
        <fullName evidence="2">Uncharacterized protein</fullName>
    </submittedName>
</protein>
<feature type="region of interest" description="Disordered" evidence="1">
    <location>
        <begin position="1"/>
        <end position="29"/>
    </location>
</feature>
<reference evidence="2 3" key="2">
    <citation type="submission" date="2007-04" db="EMBL/GenBank/DDBJ databases">
        <title>Draft genome sequence of Ruminococcus torques (ATCC 27756).</title>
        <authorList>
            <person name="Sudarsanam P."/>
            <person name="Ley R."/>
            <person name="Guruge J."/>
            <person name="Turnbaugh P.J."/>
            <person name="Mahowald M."/>
            <person name="Liep D."/>
            <person name="Gordon J."/>
        </authorList>
    </citation>
    <scope>NUCLEOTIDE SEQUENCE [LARGE SCALE GENOMIC DNA]</scope>
    <source>
        <strain evidence="2 3">ATCC 27756</strain>
    </source>
</reference>
<reference evidence="2 3" key="1">
    <citation type="submission" date="2007-03" db="EMBL/GenBank/DDBJ databases">
        <authorList>
            <person name="Fulton L."/>
            <person name="Clifton S."/>
            <person name="Fulton B."/>
            <person name="Xu J."/>
            <person name="Minx P."/>
            <person name="Pepin K.H."/>
            <person name="Johnson M."/>
            <person name="Thiruvilangam P."/>
            <person name="Bhonagiri V."/>
            <person name="Nash W.E."/>
            <person name="Mardis E.R."/>
            <person name="Wilson R.K."/>
        </authorList>
    </citation>
    <scope>NUCLEOTIDE SEQUENCE [LARGE SCALE GENOMIC DNA]</scope>
    <source>
        <strain evidence="2 3">ATCC 27756</strain>
    </source>
</reference>
<dbReference type="HOGENOM" id="CLU_3410148_0_0_9"/>
<dbReference type="Proteomes" id="UP000003577">
    <property type="component" value="Unassembled WGS sequence"/>
</dbReference>
<evidence type="ECO:0000256" key="1">
    <source>
        <dbReference type="SAM" id="MobiDB-lite"/>
    </source>
</evidence>
<dbReference type="PaxDb" id="411460-RUMTOR_00175"/>
<proteinExistence type="predicted"/>
<comment type="caution">
    <text evidence="2">The sequence shown here is derived from an EMBL/GenBank/DDBJ whole genome shotgun (WGS) entry which is preliminary data.</text>
</comment>
<evidence type="ECO:0000313" key="3">
    <source>
        <dbReference type="Proteomes" id="UP000003577"/>
    </source>
</evidence>
<name>A5KIX9_9FIRM</name>
<sequence length="29" mass="3503">MQEETLDMKQGERSMISREDNEINEKETM</sequence>
<evidence type="ECO:0000313" key="2">
    <source>
        <dbReference type="EMBL" id="EDK25282.1"/>
    </source>
</evidence>
<dbReference type="EMBL" id="AAVP02000001">
    <property type="protein sequence ID" value="EDK25282.1"/>
    <property type="molecule type" value="Genomic_DNA"/>
</dbReference>
<accession>A5KIX9</accession>